<dbReference type="AlphaFoldDB" id="A0A5C6VIR5"/>
<dbReference type="Proteomes" id="UP000321168">
    <property type="component" value="Unassembled WGS sequence"/>
</dbReference>
<dbReference type="Pfam" id="PF25056">
    <property type="entry name" value="DUF7793"/>
    <property type="match status" value="1"/>
</dbReference>
<evidence type="ECO:0000259" key="1">
    <source>
        <dbReference type="Pfam" id="PF25056"/>
    </source>
</evidence>
<evidence type="ECO:0000313" key="3">
    <source>
        <dbReference type="Proteomes" id="UP000321168"/>
    </source>
</evidence>
<comment type="caution">
    <text evidence="2">The sequence shown here is derived from an EMBL/GenBank/DDBJ whole genome shotgun (WGS) entry which is preliminary data.</text>
</comment>
<dbReference type="RefSeq" id="WP_147012627.1">
    <property type="nucleotide sequence ID" value="NZ_VORB01000001.1"/>
</dbReference>
<name>A0A5C6VIR5_9FLAO</name>
<evidence type="ECO:0000313" key="2">
    <source>
        <dbReference type="EMBL" id="TXC85313.1"/>
    </source>
</evidence>
<dbReference type="Gene3D" id="3.40.970.30">
    <property type="entry name" value="yp_829618.1 like domains"/>
    <property type="match status" value="1"/>
</dbReference>
<dbReference type="EMBL" id="VORB01000001">
    <property type="protein sequence ID" value="TXC85313.1"/>
    <property type="molecule type" value="Genomic_DNA"/>
</dbReference>
<dbReference type="OrthoDB" id="957652at2"/>
<proteinExistence type="predicted"/>
<gene>
    <name evidence="2" type="ORF">FRX97_01425</name>
</gene>
<reference evidence="2 3" key="1">
    <citation type="submission" date="2019-08" db="EMBL/GenBank/DDBJ databases">
        <title>Genome of Luteibaculum oceani JCM 18817.</title>
        <authorList>
            <person name="Bowman J.P."/>
        </authorList>
    </citation>
    <scope>NUCLEOTIDE SEQUENCE [LARGE SCALE GENOMIC DNA]</scope>
    <source>
        <strain evidence="2 3">JCM 18817</strain>
    </source>
</reference>
<feature type="domain" description="DUF7793" evidence="1">
    <location>
        <begin position="46"/>
        <end position="140"/>
    </location>
</feature>
<sequence>MDYNELFSQEILPHPGAKIKTDISGIQWFSPDGLFISVPWKNVPESTIEFIKESERQWAIDHGDEKIAWLTIVNPQTRSSKEVRDYMAEILPKYIKALAMVNYSPLGRMAANLFFGIKRQDYPVKMFSNVESALKWIKPYL</sequence>
<dbReference type="InterPro" id="IPR056695">
    <property type="entry name" value="DUF7793"/>
</dbReference>
<accession>A0A5C6VIR5</accession>
<protein>
    <recommendedName>
        <fullName evidence="1">DUF7793 domain-containing protein</fullName>
    </recommendedName>
</protein>
<organism evidence="2 3">
    <name type="scientific">Luteibaculum oceani</name>
    <dbReference type="NCBI Taxonomy" id="1294296"/>
    <lineage>
        <taxon>Bacteria</taxon>
        <taxon>Pseudomonadati</taxon>
        <taxon>Bacteroidota</taxon>
        <taxon>Flavobacteriia</taxon>
        <taxon>Flavobacteriales</taxon>
        <taxon>Luteibaculaceae</taxon>
        <taxon>Luteibaculum</taxon>
    </lineage>
</organism>
<keyword evidence="3" id="KW-1185">Reference proteome</keyword>